<dbReference type="GO" id="GO:0008168">
    <property type="term" value="F:methyltransferase activity"/>
    <property type="evidence" value="ECO:0007669"/>
    <property type="project" value="UniProtKB-KW"/>
</dbReference>
<evidence type="ECO:0000256" key="1">
    <source>
        <dbReference type="ARBA" id="ARBA00022603"/>
    </source>
</evidence>
<dbReference type="Gene3D" id="3.40.50.150">
    <property type="entry name" value="Vaccinia Virus protein VP39"/>
    <property type="match status" value="1"/>
</dbReference>
<dbReference type="InterPro" id="IPR029063">
    <property type="entry name" value="SAM-dependent_MTases_sf"/>
</dbReference>
<keyword evidence="6" id="KW-1185">Reference proteome</keyword>
<evidence type="ECO:0000256" key="2">
    <source>
        <dbReference type="ARBA" id="ARBA00022679"/>
    </source>
</evidence>
<proteinExistence type="predicted"/>
<dbReference type="GO" id="GO:0032259">
    <property type="term" value="P:methylation"/>
    <property type="evidence" value="ECO:0007669"/>
    <property type="project" value="UniProtKB-KW"/>
</dbReference>
<accession>A0ABW1WWL6</accession>
<dbReference type="InterPro" id="IPR001525">
    <property type="entry name" value="C5_MeTfrase"/>
</dbReference>
<organism evidence="5 6">
    <name type="scientific">Methylorubrum zatmanii</name>
    <dbReference type="NCBI Taxonomy" id="29429"/>
    <lineage>
        <taxon>Bacteria</taxon>
        <taxon>Pseudomonadati</taxon>
        <taxon>Pseudomonadota</taxon>
        <taxon>Alphaproteobacteria</taxon>
        <taxon>Hyphomicrobiales</taxon>
        <taxon>Methylobacteriaceae</taxon>
        <taxon>Methylorubrum</taxon>
    </lineage>
</organism>
<dbReference type="RefSeq" id="WP_192285870.1">
    <property type="nucleotide sequence ID" value="NZ_JBHSTT010000085.1"/>
</dbReference>
<comment type="catalytic activity">
    <reaction evidence="4">
        <text>a 2'-deoxycytidine in DNA + S-adenosyl-L-methionine = a 5-methyl-2'-deoxycytidine in DNA + S-adenosyl-L-homocysteine + H(+)</text>
        <dbReference type="Rhea" id="RHEA:13681"/>
        <dbReference type="Rhea" id="RHEA-COMP:11369"/>
        <dbReference type="Rhea" id="RHEA-COMP:11370"/>
        <dbReference type="ChEBI" id="CHEBI:15378"/>
        <dbReference type="ChEBI" id="CHEBI:57856"/>
        <dbReference type="ChEBI" id="CHEBI:59789"/>
        <dbReference type="ChEBI" id="CHEBI:85452"/>
        <dbReference type="ChEBI" id="CHEBI:85454"/>
        <dbReference type="EC" id="2.1.1.37"/>
    </reaction>
</comment>
<dbReference type="Pfam" id="PF00145">
    <property type="entry name" value="DNA_methylase"/>
    <property type="match status" value="1"/>
</dbReference>
<dbReference type="Proteomes" id="UP001596237">
    <property type="component" value="Unassembled WGS sequence"/>
</dbReference>
<dbReference type="EMBL" id="JBHSTT010000085">
    <property type="protein sequence ID" value="MFC6391803.1"/>
    <property type="molecule type" value="Genomic_DNA"/>
</dbReference>
<keyword evidence="2" id="KW-0808">Transferase</keyword>
<reference evidence="6" key="1">
    <citation type="journal article" date="2019" name="Int. J. Syst. Evol. Microbiol.">
        <title>The Global Catalogue of Microorganisms (GCM) 10K type strain sequencing project: providing services to taxonomists for standard genome sequencing and annotation.</title>
        <authorList>
            <consortium name="The Broad Institute Genomics Platform"/>
            <consortium name="The Broad Institute Genome Sequencing Center for Infectious Disease"/>
            <person name="Wu L."/>
            <person name="Ma J."/>
        </authorList>
    </citation>
    <scope>NUCLEOTIDE SEQUENCE [LARGE SCALE GENOMIC DNA]</scope>
    <source>
        <strain evidence="6">CCUG 36916</strain>
    </source>
</reference>
<evidence type="ECO:0000256" key="3">
    <source>
        <dbReference type="ARBA" id="ARBA00022747"/>
    </source>
</evidence>
<keyword evidence="3" id="KW-0680">Restriction system</keyword>
<keyword evidence="1 5" id="KW-0489">Methyltransferase</keyword>
<protein>
    <submittedName>
        <fullName evidence="5">DNA cytosine methyltransferase</fullName>
    </submittedName>
</protein>
<sequence length="266" mass="29597">MSGRAYYNECDPYAAEWLRNLIAAGLITAGDVDTRSVVDVRPYDLDGYERCHWFAGIGIWDYALNLAGWPADFPVWTGSCPCQPFSAAGGRSGFADERHLWPAWYHLVRECRPAIVLGEQSASKDALHWLDLVQADLEAADYACGPVDLCAIGGEHKRQRLWFVAHAHGWDASSEGLQRGWEHRQQPQDRLARPRRQYQWLVCRDGQRRAVEPGTLPVTHAYPGRLGRVRPYGNAIDAEAATAFIGAVIDTLSTPPAASEIEGGRR</sequence>
<evidence type="ECO:0000313" key="6">
    <source>
        <dbReference type="Proteomes" id="UP001596237"/>
    </source>
</evidence>
<gene>
    <name evidence="5" type="ORF">ACFQDP_21075</name>
</gene>
<dbReference type="SUPFAM" id="SSF53335">
    <property type="entry name" value="S-adenosyl-L-methionine-dependent methyltransferases"/>
    <property type="match status" value="1"/>
</dbReference>
<comment type="caution">
    <text evidence="5">The sequence shown here is derived from an EMBL/GenBank/DDBJ whole genome shotgun (WGS) entry which is preliminary data.</text>
</comment>
<name>A0ABW1WWL6_9HYPH</name>
<evidence type="ECO:0000256" key="4">
    <source>
        <dbReference type="ARBA" id="ARBA00047422"/>
    </source>
</evidence>
<evidence type="ECO:0000313" key="5">
    <source>
        <dbReference type="EMBL" id="MFC6391803.1"/>
    </source>
</evidence>